<organism evidence="2 3">
    <name type="scientific">Klebsiella pneumoniae</name>
    <dbReference type="NCBI Taxonomy" id="573"/>
    <lineage>
        <taxon>Bacteria</taxon>
        <taxon>Pseudomonadati</taxon>
        <taxon>Pseudomonadota</taxon>
        <taxon>Gammaproteobacteria</taxon>
        <taxon>Enterobacterales</taxon>
        <taxon>Enterobacteriaceae</taxon>
        <taxon>Klebsiella/Raoultella group</taxon>
        <taxon>Klebsiella</taxon>
        <taxon>Klebsiella pneumoniae complex</taxon>
    </lineage>
</organism>
<evidence type="ECO:0000313" key="3">
    <source>
        <dbReference type="Proteomes" id="UP000234439"/>
    </source>
</evidence>
<accession>A0A9Q5ZTJ8</accession>
<dbReference type="Pfam" id="PF08878">
    <property type="entry name" value="HamA"/>
    <property type="match status" value="1"/>
</dbReference>
<gene>
    <name evidence="2" type="ORF">B6I68_29720</name>
</gene>
<dbReference type="AlphaFoldDB" id="A0A9Q5ZTJ8"/>
<evidence type="ECO:0000313" key="2">
    <source>
        <dbReference type="EMBL" id="PLE24111.1"/>
    </source>
</evidence>
<sequence length="535" mass="60382">MMEFISLMSIDIADKLGVKISYNNKNSSGFICHGDDYSYVLTAKHSICKSSPNDCKFKHKKCDTCVFSGVAKTKVSICKPDTDTFPLCKVKDVLLSPKKDVAILVLNKKSHIDLKTKELPSTKIINTANYNSSHKFVSCGYPAINEHQSVQPLHYNNFSLFRNEKICLQIINDTLTALEDPKNGLSGNSGAGIILNSSSCVGLLGLYTDTGDYGICYGDIVDFSINELLTSSGYVPLEMEEDLSNNFKALIQSDFMECFVRMECDLNLDKNRIVNLYRLCLDGKKYNYVKIGERLIDCIPSFSLSRKQLMRCRERNAFGKATLSAIRNFLKIERKTKISEMLLQGFLESYLHAPKLYSFDEINNAGFHGAHVKFNKNRNVELIHSAAFISNSLSDGVSYAIDVILKAFPELRSLDGLLGNTFLETNFTEDECQILASLLIPGESSYSQGYEDRLAIFIGYNHKIEESLIYENASRFPSLLEQKIILNVQQALEYRKEEINKLSIVNATIDCFFVPFDDVNKFNDEFIESLKNEED</sequence>
<dbReference type="InterPro" id="IPR014976">
    <property type="entry name" value="AbpA_HamA_C"/>
</dbReference>
<name>A0A9Q5ZTJ8_KLEPN</name>
<proteinExistence type="predicted"/>
<reference evidence="2 3" key="1">
    <citation type="journal article" date="2017" name="J. Infect. Dis.">
        <title>An Analysis of the Epidemic of Klebsiella pneumoniae Carbapenemase-Producing K. pneumoniae: Convergence of Two Evolutionary Mechanisms Creates the Perfect Storm.</title>
        <authorList>
            <person name="Rojas L.J."/>
            <person name="Weinstock G.M."/>
            <person name="De La Cadena E."/>
            <person name="Diaz L."/>
            <person name="Rios R."/>
            <person name="Hanson B.M."/>
            <person name="Brown J.S."/>
            <person name="Vats P."/>
            <person name="Phillips D.S."/>
            <person name="Nguyen H."/>
            <person name="Hujer K.M."/>
            <person name="Correa A."/>
            <person name="Adams M.D."/>
            <person name="Perez F."/>
            <person name="Sodergren E."/>
            <person name="Narechania A."/>
            <person name="Planet P.J."/>
            <person name="Villegas M.V."/>
            <person name="Bonomo R.A."/>
            <person name="Arias C.A."/>
        </authorList>
    </citation>
    <scope>NUCLEOTIDE SEQUENCE [LARGE SCALE GENOMIC DNA]</scope>
    <source>
        <strain evidence="2 3">COL-Kpn30</strain>
    </source>
</reference>
<evidence type="ECO:0000259" key="1">
    <source>
        <dbReference type="Pfam" id="PF08878"/>
    </source>
</evidence>
<comment type="caution">
    <text evidence="2">The sequence shown here is derived from an EMBL/GenBank/DDBJ whole genome shotgun (WGS) entry which is preliminary data.</text>
</comment>
<dbReference type="InterPro" id="IPR009003">
    <property type="entry name" value="Peptidase_S1_PA"/>
</dbReference>
<protein>
    <recommendedName>
        <fullName evidence="1">Anti-bacteriophage protein A/HamA C-terminal domain-containing protein</fullName>
    </recommendedName>
</protein>
<dbReference type="Proteomes" id="UP000234439">
    <property type="component" value="Unassembled WGS sequence"/>
</dbReference>
<dbReference type="SUPFAM" id="SSF50494">
    <property type="entry name" value="Trypsin-like serine proteases"/>
    <property type="match status" value="1"/>
</dbReference>
<dbReference type="EMBL" id="NCMJ01000233">
    <property type="protein sequence ID" value="PLE24111.1"/>
    <property type="molecule type" value="Genomic_DNA"/>
</dbReference>
<feature type="domain" description="Anti-bacteriophage protein A/HamA C-terminal" evidence="1">
    <location>
        <begin position="256"/>
        <end position="529"/>
    </location>
</feature>